<sequence>MVIAIGIETELWSRIIRMLRNEGWKVLYKYDNFDAGIDFDFIILKKDSEEILFAWDNWFEGEIKCREDQMKHIEQHLGITFKLGEPENLKPEIIELYRKQAN</sequence>
<protein>
    <submittedName>
        <fullName evidence="1">Uncharacterized protein</fullName>
    </submittedName>
</protein>
<organism evidence="1 2">
    <name type="scientific">Pontibacter burrus</name>
    <dbReference type="NCBI Taxonomy" id="2704466"/>
    <lineage>
        <taxon>Bacteria</taxon>
        <taxon>Pseudomonadati</taxon>
        <taxon>Bacteroidota</taxon>
        <taxon>Cytophagia</taxon>
        <taxon>Cytophagales</taxon>
        <taxon>Hymenobacteraceae</taxon>
        <taxon>Pontibacter</taxon>
    </lineage>
</organism>
<dbReference type="Proteomes" id="UP000474777">
    <property type="component" value="Unassembled WGS sequence"/>
</dbReference>
<gene>
    <name evidence="1" type="ORF">GXP69_01420</name>
</gene>
<dbReference type="EMBL" id="JAAGWD010000001">
    <property type="protein sequence ID" value="NEM96340.1"/>
    <property type="molecule type" value="Genomic_DNA"/>
</dbReference>
<dbReference type="RefSeq" id="WP_163911388.1">
    <property type="nucleotide sequence ID" value="NZ_JAAGWD010000001.1"/>
</dbReference>
<accession>A0A6B3LS73</accession>
<proteinExistence type="predicted"/>
<evidence type="ECO:0000313" key="1">
    <source>
        <dbReference type="EMBL" id="NEM96340.1"/>
    </source>
</evidence>
<keyword evidence="2" id="KW-1185">Reference proteome</keyword>
<dbReference type="AlphaFoldDB" id="A0A6B3LS73"/>
<evidence type="ECO:0000313" key="2">
    <source>
        <dbReference type="Proteomes" id="UP000474777"/>
    </source>
</evidence>
<comment type="caution">
    <text evidence="1">The sequence shown here is derived from an EMBL/GenBank/DDBJ whole genome shotgun (WGS) entry which is preliminary data.</text>
</comment>
<reference evidence="1 2" key="1">
    <citation type="submission" date="2020-02" db="EMBL/GenBank/DDBJ databases">
        <authorList>
            <person name="Kim M.K."/>
        </authorList>
    </citation>
    <scope>NUCLEOTIDE SEQUENCE [LARGE SCALE GENOMIC DNA]</scope>
    <source>
        <strain evidence="1 2">BT327</strain>
    </source>
</reference>
<name>A0A6B3LS73_9BACT</name>